<evidence type="ECO:0000256" key="4">
    <source>
        <dbReference type="PROSITE-ProRule" id="PRU00335"/>
    </source>
</evidence>
<dbReference type="Pfam" id="PF16925">
    <property type="entry name" value="TetR_C_13"/>
    <property type="match status" value="1"/>
</dbReference>
<reference evidence="7" key="1">
    <citation type="submission" date="2016-10" db="EMBL/GenBank/DDBJ databases">
        <authorList>
            <person name="Varghese N."/>
            <person name="Submissions S."/>
        </authorList>
    </citation>
    <scope>NUCLEOTIDE SEQUENCE [LARGE SCALE GENOMIC DNA]</scope>
    <source>
        <strain evidence="7">DSM 44234</strain>
    </source>
</reference>
<dbReference type="Gene3D" id="1.10.10.60">
    <property type="entry name" value="Homeodomain-like"/>
    <property type="match status" value="1"/>
</dbReference>
<keyword evidence="2 4" id="KW-0238">DNA-binding</keyword>
<evidence type="ECO:0000256" key="2">
    <source>
        <dbReference type="ARBA" id="ARBA00023125"/>
    </source>
</evidence>
<evidence type="ECO:0000313" key="7">
    <source>
        <dbReference type="Proteomes" id="UP000182241"/>
    </source>
</evidence>
<proteinExistence type="predicted"/>
<name>A0A1H4SJW4_TSUTY</name>
<dbReference type="STRING" id="57704.SAMN04489793_2307"/>
<evidence type="ECO:0000256" key="1">
    <source>
        <dbReference type="ARBA" id="ARBA00023015"/>
    </source>
</evidence>
<gene>
    <name evidence="6" type="ORF">SAMN04489793_2307</name>
</gene>
<dbReference type="Pfam" id="PF00440">
    <property type="entry name" value="TetR_N"/>
    <property type="match status" value="1"/>
</dbReference>
<sequence>MVIGRPRGFDDEEVLSAAERVFWEKGFDGTTLADLREATGLNPGSLYGAFGSKAGLFARVVEHYRQTVAGYIPAALEKESFNEVVRALLEGVIRAATDERTPPGCLLVHSSLSSSGIPDEMRKEIRLQRAGIQSSISERAREAQAKGELSGAVSADGVAAYTLVLSNGLAAAASSGIETRALKEVIELALGRLPWDHA</sequence>
<dbReference type="InterPro" id="IPR023772">
    <property type="entry name" value="DNA-bd_HTH_TetR-type_CS"/>
</dbReference>
<dbReference type="PANTHER" id="PTHR47506:SF1">
    <property type="entry name" value="HTH-TYPE TRANSCRIPTIONAL REGULATOR YJDC"/>
    <property type="match status" value="1"/>
</dbReference>
<dbReference type="PROSITE" id="PS01081">
    <property type="entry name" value="HTH_TETR_1"/>
    <property type="match status" value="1"/>
</dbReference>
<dbReference type="SUPFAM" id="SSF48498">
    <property type="entry name" value="Tetracyclin repressor-like, C-terminal domain"/>
    <property type="match status" value="1"/>
</dbReference>
<dbReference type="PROSITE" id="PS50977">
    <property type="entry name" value="HTH_TETR_2"/>
    <property type="match status" value="1"/>
</dbReference>
<dbReference type="SUPFAM" id="SSF46689">
    <property type="entry name" value="Homeodomain-like"/>
    <property type="match status" value="1"/>
</dbReference>
<protein>
    <submittedName>
        <fullName evidence="6">DNA-binding transcriptional regulator, AcrR family</fullName>
    </submittedName>
</protein>
<dbReference type="Proteomes" id="UP000182241">
    <property type="component" value="Unassembled WGS sequence"/>
</dbReference>
<organism evidence="6 7">
    <name type="scientific">Tsukamurella tyrosinosolvens</name>
    <dbReference type="NCBI Taxonomy" id="57704"/>
    <lineage>
        <taxon>Bacteria</taxon>
        <taxon>Bacillati</taxon>
        <taxon>Actinomycetota</taxon>
        <taxon>Actinomycetes</taxon>
        <taxon>Mycobacteriales</taxon>
        <taxon>Tsukamurellaceae</taxon>
        <taxon>Tsukamurella</taxon>
    </lineage>
</organism>
<dbReference type="InterPro" id="IPR001647">
    <property type="entry name" value="HTH_TetR"/>
</dbReference>
<dbReference type="GO" id="GO:0003677">
    <property type="term" value="F:DNA binding"/>
    <property type="evidence" value="ECO:0007669"/>
    <property type="project" value="UniProtKB-UniRule"/>
</dbReference>
<keyword evidence="3" id="KW-0804">Transcription</keyword>
<evidence type="ECO:0000256" key="3">
    <source>
        <dbReference type="ARBA" id="ARBA00023163"/>
    </source>
</evidence>
<dbReference type="EMBL" id="FNSA01000003">
    <property type="protein sequence ID" value="SEC44380.1"/>
    <property type="molecule type" value="Genomic_DNA"/>
</dbReference>
<dbReference type="InterPro" id="IPR011075">
    <property type="entry name" value="TetR_C"/>
</dbReference>
<dbReference type="Gene3D" id="1.10.357.10">
    <property type="entry name" value="Tetracycline Repressor, domain 2"/>
    <property type="match status" value="1"/>
</dbReference>
<keyword evidence="1" id="KW-0805">Transcription regulation</keyword>
<accession>A0A1H4SJW4</accession>
<keyword evidence="7" id="KW-1185">Reference proteome</keyword>
<dbReference type="PANTHER" id="PTHR47506">
    <property type="entry name" value="TRANSCRIPTIONAL REGULATORY PROTEIN"/>
    <property type="match status" value="1"/>
</dbReference>
<evidence type="ECO:0000259" key="5">
    <source>
        <dbReference type="PROSITE" id="PS50977"/>
    </source>
</evidence>
<dbReference type="AlphaFoldDB" id="A0A1H4SJW4"/>
<evidence type="ECO:0000313" key="6">
    <source>
        <dbReference type="EMBL" id="SEC44380.1"/>
    </source>
</evidence>
<dbReference type="InterPro" id="IPR009057">
    <property type="entry name" value="Homeodomain-like_sf"/>
</dbReference>
<dbReference type="PRINTS" id="PR00455">
    <property type="entry name" value="HTHTETR"/>
</dbReference>
<dbReference type="InterPro" id="IPR036271">
    <property type="entry name" value="Tet_transcr_reg_TetR-rel_C_sf"/>
</dbReference>
<feature type="domain" description="HTH tetR-type" evidence="5">
    <location>
        <begin position="8"/>
        <end position="68"/>
    </location>
</feature>
<feature type="DNA-binding region" description="H-T-H motif" evidence="4">
    <location>
        <begin position="31"/>
        <end position="50"/>
    </location>
</feature>